<dbReference type="OMA" id="QEFGHAA"/>
<dbReference type="Proteomes" id="UP000694421">
    <property type="component" value="Unplaced"/>
</dbReference>
<dbReference type="AlphaFoldDB" id="A0A8D0C8Q8"/>
<organism evidence="1 2">
    <name type="scientific">Salvator merianae</name>
    <name type="common">Argentine black and white tegu</name>
    <name type="synonym">Tupinambis merianae</name>
    <dbReference type="NCBI Taxonomy" id="96440"/>
    <lineage>
        <taxon>Eukaryota</taxon>
        <taxon>Metazoa</taxon>
        <taxon>Chordata</taxon>
        <taxon>Craniata</taxon>
        <taxon>Vertebrata</taxon>
        <taxon>Euteleostomi</taxon>
        <taxon>Lepidosauria</taxon>
        <taxon>Squamata</taxon>
        <taxon>Bifurcata</taxon>
        <taxon>Unidentata</taxon>
        <taxon>Episquamata</taxon>
        <taxon>Laterata</taxon>
        <taxon>Teiioidea</taxon>
        <taxon>Teiidae</taxon>
        <taxon>Salvator</taxon>
    </lineage>
</organism>
<dbReference type="PANTHER" id="PTHR14520:SF4">
    <property type="entry name" value="LARGE RIBOSOMAL SUBUNIT PROTEIN ML63"/>
    <property type="match status" value="1"/>
</dbReference>
<dbReference type="PANTHER" id="PTHR14520">
    <property type="entry name" value="MITOCHONDRIAL RIBOSOMAL PROTEIN 63"/>
    <property type="match status" value="1"/>
</dbReference>
<dbReference type="GO" id="GO:0005762">
    <property type="term" value="C:mitochondrial large ribosomal subunit"/>
    <property type="evidence" value="ECO:0007669"/>
    <property type="project" value="Ensembl"/>
</dbReference>
<evidence type="ECO:0000313" key="2">
    <source>
        <dbReference type="Proteomes" id="UP000694421"/>
    </source>
</evidence>
<protein>
    <submittedName>
        <fullName evidence="1">Mitochondrial ribosomal protein L57</fullName>
    </submittedName>
</protein>
<dbReference type="InterPro" id="IPR016576">
    <property type="entry name" value="Ribosomal_mL63"/>
</dbReference>
<dbReference type="GeneTree" id="ENSGT00390000008171"/>
<sequence length="101" mass="12283">MFLTTALLRSRISGGQWIGKYRRPRFITAVMKKGMIRRLEIEAENEYWLSQPYLTKAQEYRHNQERRRNYIKARMMAARANFPEHRYVSEHLSHLNVTKVW</sequence>
<proteinExistence type="predicted"/>
<reference evidence="1" key="2">
    <citation type="submission" date="2025-09" db="UniProtKB">
        <authorList>
            <consortium name="Ensembl"/>
        </authorList>
    </citation>
    <scope>IDENTIFICATION</scope>
</reference>
<dbReference type="GO" id="GO:0032543">
    <property type="term" value="P:mitochondrial translation"/>
    <property type="evidence" value="ECO:0007669"/>
    <property type="project" value="TreeGrafter"/>
</dbReference>
<evidence type="ECO:0000313" key="1">
    <source>
        <dbReference type="Ensembl" id="ENSSMRP00000018997.1"/>
    </source>
</evidence>
<dbReference type="Ensembl" id="ENSSMRT00000022271.1">
    <property type="protein sequence ID" value="ENSSMRP00000018997.1"/>
    <property type="gene ID" value="ENSSMRG00000014800.1"/>
</dbReference>
<reference evidence="1" key="1">
    <citation type="submission" date="2025-08" db="UniProtKB">
        <authorList>
            <consortium name="Ensembl"/>
        </authorList>
    </citation>
    <scope>IDENTIFICATION</scope>
</reference>
<dbReference type="Pfam" id="PF14978">
    <property type="entry name" value="MRP-63"/>
    <property type="match status" value="1"/>
</dbReference>
<dbReference type="GO" id="GO:0003735">
    <property type="term" value="F:structural constituent of ribosome"/>
    <property type="evidence" value="ECO:0007669"/>
    <property type="project" value="Ensembl"/>
</dbReference>
<keyword evidence="2" id="KW-1185">Reference proteome</keyword>
<accession>A0A8D0C8Q8</accession>
<name>A0A8D0C8Q8_SALMN</name>